<dbReference type="Pfam" id="PF02518">
    <property type="entry name" value="HATPase_c"/>
    <property type="match status" value="1"/>
</dbReference>
<name>A0A285PIJ5_9HYPH</name>
<dbReference type="InterPro" id="IPR001789">
    <property type="entry name" value="Sig_transdc_resp-reg_receiver"/>
</dbReference>
<keyword evidence="3 4" id="KW-0597">Phosphoprotein</keyword>
<dbReference type="InterPro" id="IPR011006">
    <property type="entry name" value="CheY-like_superfamily"/>
</dbReference>
<dbReference type="GO" id="GO:0000155">
    <property type="term" value="F:phosphorelay sensor kinase activity"/>
    <property type="evidence" value="ECO:0007669"/>
    <property type="project" value="TreeGrafter"/>
</dbReference>
<keyword evidence="8" id="KW-1185">Reference proteome</keyword>
<dbReference type="Proteomes" id="UP000219439">
    <property type="component" value="Unassembled WGS sequence"/>
</dbReference>
<dbReference type="PANTHER" id="PTHR43547:SF2">
    <property type="entry name" value="HYBRID SIGNAL TRANSDUCTION HISTIDINE KINASE C"/>
    <property type="match status" value="1"/>
</dbReference>
<dbReference type="PRINTS" id="PR00344">
    <property type="entry name" value="BCTRLSENSOR"/>
</dbReference>
<dbReference type="PROSITE" id="PS50110">
    <property type="entry name" value="RESPONSE_REGULATORY"/>
    <property type="match status" value="1"/>
</dbReference>
<dbReference type="EC" id="2.7.13.3" evidence="2"/>
<dbReference type="PANTHER" id="PTHR43547">
    <property type="entry name" value="TWO-COMPONENT HISTIDINE KINASE"/>
    <property type="match status" value="1"/>
</dbReference>
<evidence type="ECO:0000313" key="8">
    <source>
        <dbReference type="Proteomes" id="UP000219439"/>
    </source>
</evidence>
<evidence type="ECO:0000313" key="7">
    <source>
        <dbReference type="EMBL" id="SNZ21549.1"/>
    </source>
</evidence>
<comment type="catalytic activity">
    <reaction evidence="1">
        <text>ATP + protein L-histidine = ADP + protein N-phospho-L-histidine.</text>
        <dbReference type="EC" id="2.7.13.3"/>
    </reaction>
</comment>
<dbReference type="PROSITE" id="PS50109">
    <property type="entry name" value="HIS_KIN"/>
    <property type="match status" value="1"/>
</dbReference>
<dbReference type="CDD" id="cd00075">
    <property type="entry name" value="HATPase"/>
    <property type="match status" value="1"/>
</dbReference>
<dbReference type="Pfam" id="PF00072">
    <property type="entry name" value="Response_reg"/>
    <property type="match status" value="1"/>
</dbReference>
<dbReference type="Gene3D" id="3.30.565.10">
    <property type="entry name" value="Histidine kinase-like ATPase, C-terminal domain"/>
    <property type="match status" value="1"/>
</dbReference>
<evidence type="ECO:0000259" key="5">
    <source>
        <dbReference type="PROSITE" id="PS50109"/>
    </source>
</evidence>
<dbReference type="SUPFAM" id="SSF55874">
    <property type="entry name" value="ATPase domain of HSP90 chaperone/DNA topoisomerase II/histidine kinase"/>
    <property type="match status" value="1"/>
</dbReference>
<accession>A0A285PIJ5</accession>
<feature type="modified residue" description="4-aspartylphosphate" evidence="4">
    <location>
        <position position="303"/>
    </location>
</feature>
<dbReference type="OrthoDB" id="9802426at2"/>
<dbReference type="InterPro" id="IPR004358">
    <property type="entry name" value="Sig_transdc_His_kin-like_C"/>
</dbReference>
<evidence type="ECO:0000256" key="2">
    <source>
        <dbReference type="ARBA" id="ARBA00012438"/>
    </source>
</evidence>
<dbReference type="AlphaFoldDB" id="A0A285PIJ5"/>
<evidence type="ECO:0000259" key="6">
    <source>
        <dbReference type="PROSITE" id="PS50110"/>
    </source>
</evidence>
<dbReference type="InterPro" id="IPR005467">
    <property type="entry name" value="His_kinase_dom"/>
</dbReference>
<sequence length="365" mass="40011">MKKRPDITPKVLETDSLHHDLRTHITAIISLSNLIKKSGTQNQTNHLIDAIHLAADNALAIMDGGVREPAQPCMDGTSLQQCLSDFRTLALGLVHSTSSSFSLTLHDTIKDLPPIILDVAQLHRVLMLLLDNALAYAGPADISLAAKLHSQSQQLQITLCDTGTGFGQEDPEKLFMPYHRGAKVPEKSGSGLGLWSARNIISVMGGTITAQRNSPKGACFQILLPLIPVFSQSDEENAAYSEEQASSKALSDLSILVVDDNKTNHLILGEMLKAMDIRVHHAVSAEQALQALKQTIPDLIFMDIRMPDIDGWALARTIRNDKRWEKIPLIATSSDKAPKSLVLFDGWQQRPIRAADLVSHIRNNI</sequence>
<proteinExistence type="predicted"/>
<dbReference type="RefSeq" id="WP_097155925.1">
    <property type="nucleotide sequence ID" value="NZ_OBEL01000009.1"/>
</dbReference>
<dbReference type="Gene3D" id="3.40.50.2300">
    <property type="match status" value="1"/>
</dbReference>
<evidence type="ECO:0000256" key="4">
    <source>
        <dbReference type="PROSITE-ProRule" id="PRU00169"/>
    </source>
</evidence>
<dbReference type="CDD" id="cd17546">
    <property type="entry name" value="REC_hyHK_CKI1_RcsC-like"/>
    <property type="match status" value="1"/>
</dbReference>
<keyword evidence="7" id="KW-0418">Kinase</keyword>
<feature type="domain" description="Histidine kinase" evidence="5">
    <location>
        <begin position="16"/>
        <end position="228"/>
    </location>
</feature>
<dbReference type="EMBL" id="OBEL01000009">
    <property type="protein sequence ID" value="SNZ21549.1"/>
    <property type="molecule type" value="Genomic_DNA"/>
</dbReference>
<gene>
    <name evidence="7" type="ORF">SAMN06265368_4672</name>
</gene>
<dbReference type="InterPro" id="IPR003594">
    <property type="entry name" value="HATPase_dom"/>
</dbReference>
<evidence type="ECO:0000256" key="1">
    <source>
        <dbReference type="ARBA" id="ARBA00000085"/>
    </source>
</evidence>
<organism evidence="7 8">
    <name type="scientific">Cohaesibacter gelatinilyticus</name>
    <dbReference type="NCBI Taxonomy" id="372072"/>
    <lineage>
        <taxon>Bacteria</taxon>
        <taxon>Pseudomonadati</taxon>
        <taxon>Pseudomonadota</taxon>
        <taxon>Alphaproteobacteria</taxon>
        <taxon>Hyphomicrobiales</taxon>
        <taxon>Cohaesibacteraceae</taxon>
    </lineage>
</organism>
<dbReference type="SUPFAM" id="SSF52172">
    <property type="entry name" value="CheY-like"/>
    <property type="match status" value="1"/>
</dbReference>
<dbReference type="InterPro" id="IPR036890">
    <property type="entry name" value="HATPase_C_sf"/>
</dbReference>
<protein>
    <recommendedName>
        <fullName evidence="2">histidine kinase</fullName>
        <ecNumber evidence="2">2.7.13.3</ecNumber>
    </recommendedName>
</protein>
<feature type="domain" description="Response regulatory" evidence="6">
    <location>
        <begin position="254"/>
        <end position="365"/>
    </location>
</feature>
<reference evidence="7 8" key="1">
    <citation type="submission" date="2017-09" db="EMBL/GenBank/DDBJ databases">
        <authorList>
            <person name="Ehlers B."/>
            <person name="Leendertz F.H."/>
        </authorList>
    </citation>
    <scope>NUCLEOTIDE SEQUENCE [LARGE SCALE GENOMIC DNA]</scope>
    <source>
        <strain evidence="7 8">DSM 18289</strain>
    </source>
</reference>
<dbReference type="SMART" id="SM00387">
    <property type="entry name" value="HATPase_c"/>
    <property type="match status" value="1"/>
</dbReference>
<dbReference type="SMART" id="SM00448">
    <property type="entry name" value="REC"/>
    <property type="match status" value="1"/>
</dbReference>
<keyword evidence="7" id="KW-0808">Transferase</keyword>
<evidence type="ECO:0000256" key="3">
    <source>
        <dbReference type="ARBA" id="ARBA00022553"/>
    </source>
</evidence>